<sequence>MKKQVEAFVKDERGEFGIKQIAATVAVIVVIGLVIGVVRGNIGEWVGDIWDKLIGLIDSNISSGT</sequence>
<dbReference type="AlphaFoldDB" id="A0A9X2S7R5"/>
<evidence type="ECO:0000313" key="3">
    <source>
        <dbReference type="Proteomes" id="UP001141950"/>
    </source>
</evidence>
<feature type="transmembrane region" description="Helical" evidence="1">
    <location>
        <begin position="21"/>
        <end position="42"/>
    </location>
</feature>
<evidence type="ECO:0000256" key="1">
    <source>
        <dbReference type="SAM" id="Phobius"/>
    </source>
</evidence>
<dbReference type="RefSeq" id="WP_257443656.1">
    <property type="nucleotide sequence ID" value="NZ_JANIPJ010000003.1"/>
</dbReference>
<keyword evidence="1" id="KW-0472">Membrane</keyword>
<protein>
    <submittedName>
        <fullName evidence="2">Uncharacterized protein</fullName>
    </submittedName>
</protein>
<comment type="caution">
    <text evidence="2">The sequence shown here is derived from an EMBL/GenBank/DDBJ whole genome shotgun (WGS) entry which is preliminary data.</text>
</comment>
<dbReference type="Proteomes" id="UP001141950">
    <property type="component" value="Unassembled WGS sequence"/>
</dbReference>
<reference evidence="2" key="1">
    <citation type="submission" date="2022-08" db="EMBL/GenBank/DDBJ databases">
        <title>The genomic sequence of strain Paenibacillus sp. SCIV0701.</title>
        <authorList>
            <person name="Zhao H."/>
        </authorList>
    </citation>
    <scope>NUCLEOTIDE SEQUENCE</scope>
    <source>
        <strain evidence="2">SCIV0701</strain>
    </source>
</reference>
<organism evidence="2 3">
    <name type="scientific">Paenibacillus soyae</name>
    <dbReference type="NCBI Taxonomy" id="2969249"/>
    <lineage>
        <taxon>Bacteria</taxon>
        <taxon>Bacillati</taxon>
        <taxon>Bacillota</taxon>
        <taxon>Bacilli</taxon>
        <taxon>Bacillales</taxon>
        <taxon>Paenibacillaceae</taxon>
        <taxon>Paenibacillus</taxon>
    </lineage>
</organism>
<keyword evidence="1" id="KW-1133">Transmembrane helix</keyword>
<keyword evidence="1" id="KW-0812">Transmembrane</keyword>
<evidence type="ECO:0000313" key="2">
    <source>
        <dbReference type="EMBL" id="MCR2803405.1"/>
    </source>
</evidence>
<proteinExistence type="predicted"/>
<name>A0A9X2S7R5_9BACL</name>
<accession>A0A9X2S7R5</accession>
<dbReference type="EMBL" id="JANIPJ010000003">
    <property type="protein sequence ID" value="MCR2803405.1"/>
    <property type="molecule type" value="Genomic_DNA"/>
</dbReference>
<gene>
    <name evidence="2" type="ORF">NQZ67_05855</name>
</gene>
<keyword evidence="3" id="KW-1185">Reference proteome</keyword>